<dbReference type="Proteomes" id="UP000371977">
    <property type="component" value="Unassembled WGS sequence"/>
</dbReference>
<evidence type="ECO:0008006" key="3">
    <source>
        <dbReference type="Google" id="ProtNLM"/>
    </source>
</evidence>
<reference evidence="1 2" key="1">
    <citation type="submission" date="2019-01" db="EMBL/GenBank/DDBJ databases">
        <title>Weissella sp. nov., a novel lactic acid bacterium isolated from animal feces.</title>
        <authorList>
            <person name="Wang L.-T."/>
        </authorList>
    </citation>
    <scope>NUCLEOTIDE SEQUENCE [LARGE SCALE GENOMIC DNA]</scope>
    <source>
        <strain evidence="1 2">8H-2</strain>
    </source>
</reference>
<evidence type="ECO:0000313" key="2">
    <source>
        <dbReference type="Proteomes" id="UP000371977"/>
    </source>
</evidence>
<gene>
    <name evidence="1" type="ORF">ESZ50_01445</name>
</gene>
<name>A0A6C2CBQ6_9LACO</name>
<evidence type="ECO:0000313" key="1">
    <source>
        <dbReference type="EMBL" id="TYC50909.1"/>
    </source>
</evidence>
<proteinExistence type="predicted"/>
<comment type="caution">
    <text evidence="1">The sequence shown here is derived from an EMBL/GenBank/DDBJ whole genome shotgun (WGS) entry which is preliminary data.</text>
</comment>
<dbReference type="OrthoDB" id="2146275at2"/>
<accession>A0A6C2CBQ6</accession>
<keyword evidence="2" id="KW-1185">Reference proteome</keyword>
<dbReference type="EMBL" id="SDGZ01000004">
    <property type="protein sequence ID" value="TYC50909.1"/>
    <property type="molecule type" value="Genomic_DNA"/>
</dbReference>
<dbReference type="RefSeq" id="WP_148621820.1">
    <property type="nucleotide sequence ID" value="NZ_SDGZ01000004.1"/>
</dbReference>
<dbReference type="AlphaFoldDB" id="A0A6C2CBQ6"/>
<sequence length="72" mass="8606">MTKKMNEIVDRGLPILNTDEIAKLYFGHNASWFNQNMRNNPKFIRNVPDIGLNRPEWKRVDVERFVKQSGWM</sequence>
<organism evidence="1 2">
    <name type="scientific">Weissella muntiaci</name>
    <dbReference type="NCBI Taxonomy" id="2508881"/>
    <lineage>
        <taxon>Bacteria</taxon>
        <taxon>Bacillati</taxon>
        <taxon>Bacillota</taxon>
        <taxon>Bacilli</taxon>
        <taxon>Lactobacillales</taxon>
        <taxon>Lactobacillaceae</taxon>
        <taxon>Weissella</taxon>
    </lineage>
</organism>
<protein>
    <recommendedName>
        <fullName evidence="3">DNA-binding protein</fullName>
    </recommendedName>
</protein>